<accession>A0A2S4HKJ6</accession>
<evidence type="ECO:0000256" key="2">
    <source>
        <dbReference type="SAM" id="SignalP"/>
    </source>
</evidence>
<keyword evidence="2" id="KW-0732">Signal</keyword>
<evidence type="ECO:0000256" key="1">
    <source>
        <dbReference type="SAM" id="MobiDB-lite"/>
    </source>
</evidence>
<comment type="caution">
    <text evidence="3">The sequence shown here is derived from an EMBL/GenBank/DDBJ whole genome shotgun (WGS) entry which is preliminary data.</text>
</comment>
<feature type="compositionally biased region" description="Basic and acidic residues" evidence="1">
    <location>
        <begin position="215"/>
        <end position="232"/>
    </location>
</feature>
<evidence type="ECO:0000313" key="3">
    <source>
        <dbReference type="EMBL" id="POP54469.1"/>
    </source>
</evidence>
<feature type="signal peptide" evidence="2">
    <location>
        <begin position="1"/>
        <end position="20"/>
    </location>
</feature>
<sequence length="260" mass="28289">MQKIIITVALLSTLSGCGLASIPINPLGGNLDYMNKLADKYSKQDFDGELEKCVDLQSADAVEGCYKRERNKIIKDLMAIVDWRYQTYEGNISANQSHRDFGFGMGGSLLSLGSSVSTVETTKTIFSTLSSAIQTTATKYDESYLADQASAALILQMRTDRSLIRPRLLAGLQMDFSDYNLAQAVGDILQYYRAGTLADAAQSLRQSTSSNAQNAEDKTTETVETLLRDNKKTKGLVGETEAQSKLENADTMVGTDAEGT</sequence>
<evidence type="ECO:0000313" key="4">
    <source>
        <dbReference type="Proteomes" id="UP000237222"/>
    </source>
</evidence>
<organism evidence="3 4">
    <name type="scientific">Zhongshania marina</name>
    <dbReference type="NCBI Taxonomy" id="2304603"/>
    <lineage>
        <taxon>Bacteria</taxon>
        <taxon>Pseudomonadati</taxon>
        <taxon>Pseudomonadota</taxon>
        <taxon>Gammaproteobacteria</taxon>
        <taxon>Cellvibrionales</taxon>
        <taxon>Spongiibacteraceae</taxon>
        <taxon>Zhongshania</taxon>
    </lineage>
</organism>
<dbReference type="AlphaFoldDB" id="A0A2S4HKJ6"/>
<dbReference type="Proteomes" id="UP000237222">
    <property type="component" value="Unassembled WGS sequence"/>
</dbReference>
<feature type="chain" id="PRO_5015747464" evidence="2">
    <location>
        <begin position="21"/>
        <end position="260"/>
    </location>
</feature>
<protein>
    <submittedName>
        <fullName evidence="3">Uncharacterized protein</fullName>
    </submittedName>
</protein>
<name>A0A2S4HKJ6_9GAMM</name>
<proteinExistence type="predicted"/>
<feature type="region of interest" description="Disordered" evidence="1">
    <location>
        <begin position="206"/>
        <end position="260"/>
    </location>
</feature>
<gene>
    <name evidence="3" type="ORF">C0068_01400</name>
</gene>
<reference evidence="3 4" key="1">
    <citation type="submission" date="2018-01" db="EMBL/GenBank/DDBJ databases">
        <authorList>
            <person name="Yu X.-D."/>
        </authorList>
    </citation>
    <scope>NUCLEOTIDE SEQUENCE [LARGE SCALE GENOMIC DNA]</scope>
    <source>
        <strain evidence="3 4">ZX-21</strain>
    </source>
</reference>
<dbReference type="PROSITE" id="PS51257">
    <property type="entry name" value="PROKAR_LIPOPROTEIN"/>
    <property type="match status" value="1"/>
</dbReference>
<dbReference type="EMBL" id="PQGG01000005">
    <property type="protein sequence ID" value="POP54469.1"/>
    <property type="molecule type" value="Genomic_DNA"/>
</dbReference>